<gene>
    <name evidence="4" type="ORF">ACFSSB_11455</name>
</gene>
<evidence type="ECO:0000313" key="5">
    <source>
        <dbReference type="Proteomes" id="UP001597467"/>
    </source>
</evidence>
<organism evidence="4 5">
    <name type="scientific">Lacinutrix gracilariae</name>
    <dbReference type="NCBI Taxonomy" id="1747198"/>
    <lineage>
        <taxon>Bacteria</taxon>
        <taxon>Pseudomonadati</taxon>
        <taxon>Bacteroidota</taxon>
        <taxon>Flavobacteriia</taxon>
        <taxon>Flavobacteriales</taxon>
        <taxon>Flavobacteriaceae</taxon>
        <taxon>Lacinutrix</taxon>
    </lineage>
</organism>
<dbReference type="EMBL" id="JBHULM010000011">
    <property type="protein sequence ID" value="MFD2542936.1"/>
    <property type="molecule type" value="Genomic_DNA"/>
</dbReference>
<sequence length="434" mass="47133">MKKIFTLLLCIVAMYQVHAQYTAIPDVTFEQFLIDQTIDSEGTLDGQVLTSDIAVVNNLDVPSTISDITGIQDFTALTYLKTSDITDLDVSGLIALEELDVSINTGLQTLNVTGCTGLKNLNIKLTSLDTIDVSTCTSLESINMYKCTIQDLDLSGLTSLISISASESYLRTLNVAGCTSLSGINISETGIRSLDLSNNPALINFGVFNSALEDLNVTNCINLERLSFRWMSNLDTINLTNCTKVNTIVSEGWITLTNLDTSNLIDIESFYLEGISVNHLDLSNSTNLTAVTLNDCSVGSLDLRNGNNTNITSFSMYSVDLDCISVDDEAYSTANWTNISLGSGTIFSNDCQTLSTIENQLNTISIYPNPVVNNLNIALQSNQILENVTIINLQGKKVLTSTSSTIDVSHLGAGYYFAMINTNRGKSIKKLIKK</sequence>
<evidence type="ECO:0000256" key="2">
    <source>
        <dbReference type="SAM" id="SignalP"/>
    </source>
</evidence>
<dbReference type="InterPro" id="IPR032675">
    <property type="entry name" value="LRR_dom_sf"/>
</dbReference>
<dbReference type="Gene3D" id="3.80.10.10">
    <property type="entry name" value="Ribonuclease Inhibitor"/>
    <property type="match status" value="1"/>
</dbReference>
<dbReference type="Proteomes" id="UP001597467">
    <property type="component" value="Unassembled WGS sequence"/>
</dbReference>
<proteinExistence type="predicted"/>
<evidence type="ECO:0000256" key="1">
    <source>
        <dbReference type="ARBA" id="ARBA00022729"/>
    </source>
</evidence>
<dbReference type="SUPFAM" id="SSF52058">
    <property type="entry name" value="L domain-like"/>
    <property type="match status" value="1"/>
</dbReference>
<comment type="caution">
    <text evidence="4">The sequence shown here is derived from an EMBL/GenBank/DDBJ whole genome shotgun (WGS) entry which is preliminary data.</text>
</comment>
<dbReference type="NCBIfam" id="TIGR04183">
    <property type="entry name" value="Por_Secre_tail"/>
    <property type="match status" value="1"/>
</dbReference>
<dbReference type="PANTHER" id="PTHR46433">
    <property type="entry name" value="ANK_REP_REGION DOMAIN-CONTAINING PROTEIN-RELATED"/>
    <property type="match status" value="1"/>
</dbReference>
<feature type="chain" id="PRO_5046126479" evidence="2">
    <location>
        <begin position="20"/>
        <end position="434"/>
    </location>
</feature>
<evidence type="ECO:0000259" key="3">
    <source>
        <dbReference type="Pfam" id="PF18962"/>
    </source>
</evidence>
<dbReference type="InterPro" id="IPR026444">
    <property type="entry name" value="Secre_tail"/>
</dbReference>
<dbReference type="RefSeq" id="WP_379904319.1">
    <property type="nucleotide sequence ID" value="NZ_JBHULM010000011.1"/>
</dbReference>
<keyword evidence="1 2" id="KW-0732">Signal</keyword>
<protein>
    <submittedName>
        <fullName evidence="4">T9SS type A sorting domain-containing protein</fullName>
    </submittedName>
</protein>
<dbReference type="Pfam" id="PF18962">
    <property type="entry name" value="Por_Secre_tail"/>
    <property type="match status" value="1"/>
</dbReference>
<evidence type="ECO:0000313" key="4">
    <source>
        <dbReference type="EMBL" id="MFD2542936.1"/>
    </source>
</evidence>
<keyword evidence="5" id="KW-1185">Reference proteome</keyword>
<accession>A0ABW5K2B1</accession>
<feature type="signal peptide" evidence="2">
    <location>
        <begin position="1"/>
        <end position="19"/>
    </location>
</feature>
<reference evidence="5" key="1">
    <citation type="journal article" date="2019" name="Int. J. Syst. Evol. Microbiol.">
        <title>The Global Catalogue of Microorganisms (GCM) 10K type strain sequencing project: providing services to taxonomists for standard genome sequencing and annotation.</title>
        <authorList>
            <consortium name="The Broad Institute Genomics Platform"/>
            <consortium name="The Broad Institute Genome Sequencing Center for Infectious Disease"/>
            <person name="Wu L."/>
            <person name="Ma J."/>
        </authorList>
    </citation>
    <scope>NUCLEOTIDE SEQUENCE [LARGE SCALE GENOMIC DNA]</scope>
    <source>
        <strain evidence="5">KCTC 42808</strain>
    </source>
</reference>
<feature type="domain" description="Secretion system C-terminal sorting" evidence="3">
    <location>
        <begin position="366"/>
        <end position="432"/>
    </location>
</feature>
<name>A0ABW5K2B1_9FLAO</name>